<evidence type="ECO:0000313" key="13">
    <source>
        <dbReference type="Proteomes" id="UP000451860"/>
    </source>
</evidence>
<proteinExistence type="inferred from homology"/>
<name>A0A7J5UQI9_9MICO</name>
<evidence type="ECO:0000256" key="1">
    <source>
        <dbReference type="ARBA" id="ARBA00001974"/>
    </source>
</evidence>
<dbReference type="EC" id="1.14.13.148" evidence="9"/>
<protein>
    <recommendedName>
        <fullName evidence="10">Trimethylamine monooxygenase</fullName>
        <ecNumber evidence="9">1.14.13.148</ecNumber>
    </recommendedName>
</protein>
<sequence>MSKQRIAIVGAGPSGMAALRAFMSAQQAGAQIPDIVCYEKQDDWGGQWNYNWRSGIDRYGEPVHSSMYRNLWSNAPKEALEFADYTFDEHFGRPVSSYPPREALWDYIDGRVRRSNVKEKVQFSTAVRWVEYNREEDNFTVTVENLKSQTTSSTEFDRVIVATGHFSYPNVPDFKGIETFPGTLHHAHDFRGAEKLADKRVLLIGASYSAEDIGVQAFKMGARSVTMSYRTAPMGYDWPEGMEELPIVDRFDGETAYFSDGQTREFDAVILCTGYLHKYPFLSSDLALHSRNNIYPGGLYRGVVWQKNPKLYYLGAQDQWFTFNMFDAQAWYVRDLVMGRTTLPSAEQRAAHMRSWRNRFQALDGDADEVRFQADYIRDLITATDYPMFDLDEVVRIFLEWKHDKKKNILTYRDKPHRSVMTGTMAAEHHTTWLNELDDSLERYLSTPEATEVERLVRGRASAGGAPAEATTGDRTVTKA</sequence>
<gene>
    <name evidence="12" type="ORF">GB883_07645</name>
</gene>
<dbReference type="GO" id="GO:0050661">
    <property type="term" value="F:NADP binding"/>
    <property type="evidence" value="ECO:0007669"/>
    <property type="project" value="InterPro"/>
</dbReference>
<keyword evidence="6" id="KW-0521">NADP</keyword>
<evidence type="ECO:0000256" key="11">
    <source>
        <dbReference type="SAM" id="MobiDB-lite"/>
    </source>
</evidence>
<dbReference type="GO" id="GO:0004499">
    <property type="term" value="F:N,N-dimethylaniline monooxygenase activity"/>
    <property type="evidence" value="ECO:0007669"/>
    <property type="project" value="InterPro"/>
</dbReference>
<evidence type="ECO:0000256" key="2">
    <source>
        <dbReference type="ARBA" id="ARBA00009183"/>
    </source>
</evidence>
<dbReference type="RefSeq" id="WP_152201663.1">
    <property type="nucleotide sequence ID" value="NZ_VUKF01000008.1"/>
</dbReference>
<dbReference type="GO" id="GO:0050660">
    <property type="term" value="F:flavin adenine dinucleotide binding"/>
    <property type="evidence" value="ECO:0007669"/>
    <property type="project" value="InterPro"/>
</dbReference>
<keyword evidence="5" id="KW-0274">FAD</keyword>
<dbReference type="FunFam" id="3.50.50.60:FF:000138">
    <property type="entry name" value="Flavin-containing monooxygenase"/>
    <property type="match status" value="1"/>
</dbReference>
<comment type="similarity">
    <text evidence="2">Belongs to the FMO family.</text>
</comment>
<dbReference type="Pfam" id="PF00743">
    <property type="entry name" value="FMO-like"/>
    <property type="match status" value="2"/>
</dbReference>
<organism evidence="12 13">
    <name type="scientific">Georgenia thermotolerans</name>
    <dbReference type="NCBI Taxonomy" id="527326"/>
    <lineage>
        <taxon>Bacteria</taxon>
        <taxon>Bacillati</taxon>
        <taxon>Actinomycetota</taxon>
        <taxon>Actinomycetes</taxon>
        <taxon>Micrococcales</taxon>
        <taxon>Bogoriellaceae</taxon>
        <taxon>Georgenia</taxon>
    </lineage>
</organism>
<comment type="cofactor">
    <cofactor evidence="1">
        <name>FAD</name>
        <dbReference type="ChEBI" id="CHEBI:57692"/>
    </cofactor>
</comment>
<dbReference type="Proteomes" id="UP000451860">
    <property type="component" value="Unassembled WGS sequence"/>
</dbReference>
<dbReference type="EMBL" id="WHJE01000025">
    <property type="protein sequence ID" value="KAE8764678.1"/>
    <property type="molecule type" value="Genomic_DNA"/>
</dbReference>
<comment type="caution">
    <text evidence="12">The sequence shown here is derived from an EMBL/GenBank/DDBJ whole genome shotgun (WGS) entry which is preliminary data.</text>
</comment>
<evidence type="ECO:0000256" key="3">
    <source>
        <dbReference type="ARBA" id="ARBA00010139"/>
    </source>
</evidence>
<dbReference type="InterPro" id="IPR020946">
    <property type="entry name" value="Flavin_mOase-like"/>
</dbReference>
<dbReference type="InterPro" id="IPR050346">
    <property type="entry name" value="FMO-like"/>
</dbReference>
<dbReference type="AlphaFoldDB" id="A0A7J5UQI9"/>
<evidence type="ECO:0000256" key="8">
    <source>
        <dbReference type="ARBA" id="ARBA00023033"/>
    </source>
</evidence>
<evidence type="ECO:0000313" key="12">
    <source>
        <dbReference type="EMBL" id="KAE8764678.1"/>
    </source>
</evidence>
<keyword evidence="4" id="KW-0285">Flavoprotein</keyword>
<dbReference type="GO" id="GO:0034899">
    <property type="term" value="F:trimethylamine monooxygenase activity"/>
    <property type="evidence" value="ECO:0007669"/>
    <property type="project" value="UniProtKB-EC"/>
</dbReference>
<keyword evidence="8 12" id="KW-0503">Monooxygenase</keyword>
<accession>A0A7J5UQI9</accession>
<dbReference type="PANTHER" id="PTHR23023">
    <property type="entry name" value="DIMETHYLANILINE MONOOXYGENASE"/>
    <property type="match status" value="1"/>
</dbReference>
<dbReference type="SUPFAM" id="SSF51905">
    <property type="entry name" value="FAD/NAD(P)-binding domain"/>
    <property type="match status" value="2"/>
</dbReference>
<dbReference type="InterPro" id="IPR036188">
    <property type="entry name" value="FAD/NAD-bd_sf"/>
</dbReference>
<feature type="region of interest" description="Disordered" evidence="11">
    <location>
        <begin position="459"/>
        <end position="480"/>
    </location>
</feature>
<dbReference type="OrthoDB" id="5168853at2"/>
<evidence type="ECO:0000256" key="7">
    <source>
        <dbReference type="ARBA" id="ARBA00023002"/>
    </source>
</evidence>
<keyword evidence="13" id="KW-1185">Reference proteome</keyword>
<dbReference type="Gene3D" id="3.50.50.60">
    <property type="entry name" value="FAD/NAD(P)-binding domain"/>
    <property type="match status" value="2"/>
</dbReference>
<comment type="similarity">
    <text evidence="3">Belongs to the FAD-binding monooxygenase family.</text>
</comment>
<evidence type="ECO:0000256" key="9">
    <source>
        <dbReference type="ARBA" id="ARBA00034528"/>
    </source>
</evidence>
<keyword evidence="7" id="KW-0560">Oxidoreductase</keyword>
<evidence type="ECO:0000256" key="10">
    <source>
        <dbReference type="ARBA" id="ARBA00035159"/>
    </source>
</evidence>
<evidence type="ECO:0000256" key="5">
    <source>
        <dbReference type="ARBA" id="ARBA00022827"/>
    </source>
</evidence>
<evidence type="ECO:0000256" key="4">
    <source>
        <dbReference type="ARBA" id="ARBA00022630"/>
    </source>
</evidence>
<reference evidence="12 13" key="1">
    <citation type="submission" date="2019-10" db="EMBL/GenBank/DDBJ databases">
        <title>Georgenia wutianyii sp. nov. and Georgenia yuyongxinii sp. nov. isolated from plateau pika (Ochotona curzoniae) in the Qinghai-Tibet plateau of China.</title>
        <authorList>
            <person name="Tian Z."/>
        </authorList>
    </citation>
    <scope>NUCLEOTIDE SEQUENCE [LARGE SCALE GENOMIC DNA]</scope>
    <source>
        <strain evidence="12 13">DSM 21501</strain>
    </source>
</reference>
<evidence type="ECO:0000256" key="6">
    <source>
        <dbReference type="ARBA" id="ARBA00022857"/>
    </source>
</evidence>